<accession>A0A8J8CHG9</accession>
<keyword evidence="7" id="KW-0347">Helicase</keyword>
<proteinExistence type="inferred from homology"/>
<dbReference type="GO" id="GO:0140097">
    <property type="term" value="F:catalytic activity, acting on DNA"/>
    <property type="evidence" value="ECO:0007669"/>
    <property type="project" value="UniProtKB-ARBA"/>
</dbReference>
<dbReference type="GO" id="GO:0003677">
    <property type="term" value="F:DNA binding"/>
    <property type="evidence" value="ECO:0007669"/>
    <property type="project" value="InterPro"/>
</dbReference>
<comment type="caution">
    <text evidence="12">The sequence shown here is derived from an EMBL/GenBank/DDBJ whole genome shotgun (WGS) entry which is preliminary data.</text>
</comment>
<name>A0A8J8CHG9_9ARCH</name>
<evidence type="ECO:0000259" key="10">
    <source>
        <dbReference type="PROSITE" id="PS51194"/>
    </source>
</evidence>
<dbReference type="Pfam" id="PF04851">
    <property type="entry name" value="ResIII"/>
    <property type="match status" value="1"/>
</dbReference>
<keyword evidence="8" id="KW-0067">ATP-binding</keyword>
<evidence type="ECO:0000313" key="12">
    <source>
        <dbReference type="EMBL" id="NCN64727.1"/>
    </source>
</evidence>
<evidence type="ECO:0000256" key="4">
    <source>
        <dbReference type="ARBA" id="ARBA00022723"/>
    </source>
</evidence>
<evidence type="ECO:0000256" key="8">
    <source>
        <dbReference type="ARBA" id="ARBA00022840"/>
    </source>
</evidence>
<comment type="similarity">
    <text evidence="2">In the central section; belongs to the CRISPR-associated helicase Cas3 family.</text>
</comment>
<evidence type="ECO:0000256" key="2">
    <source>
        <dbReference type="ARBA" id="ARBA00009046"/>
    </source>
</evidence>
<dbReference type="SUPFAM" id="SSF52540">
    <property type="entry name" value="P-loop containing nucleoside triphosphate hydrolases"/>
    <property type="match status" value="1"/>
</dbReference>
<dbReference type="AlphaFoldDB" id="A0A8J8CHG9"/>
<evidence type="ECO:0000256" key="9">
    <source>
        <dbReference type="ARBA" id="ARBA00023118"/>
    </source>
</evidence>
<comment type="similarity">
    <text evidence="1">In the N-terminal section; belongs to the CRISPR-associated nuclease Cas3-HD family.</text>
</comment>
<dbReference type="Proteomes" id="UP000768163">
    <property type="component" value="Unassembled WGS sequence"/>
</dbReference>
<keyword evidence="9" id="KW-0051">Antiviral defense</keyword>
<dbReference type="GO" id="GO:0005524">
    <property type="term" value="F:ATP binding"/>
    <property type="evidence" value="ECO:0007669"/>
    <property type="project" value="UniProtKB-KW"/>
</dbReference>
<evidence type="ECO:0000256" key="6">
    <source>
        <dbReference type="ARBA" id="ARBA00022801"/>
    </source>
</evidence>
<protein>
    <submittedName>
        <fullName evidence="12">CRISPR-associated helicase Cas3</fullName>
    </submittedName>
</protein>
<dbReference type="GO" id="GO:0004386">
    <property type="term" value="F:helicase activity"/>
    <property type="evidence" value="ECO:0007669"/>
    <property type="project" value="UniProtKB-KW"/>
</dbReference>
<dbReference type="GO" id="GO:0016787">
    <property type="term" value="F:hydrolase activity"/>
    <property type="evidence" value="ECO:0007669"/>
    <property type="project" value="UniProtKB-KW"/>
</dbReference>
<dbReference type="InterPro" id="IPR027417">
    <property type="entry name" value="P-loop_NTPase"/>
</dbReference>
<dbReference type="Gene3D" id="3.40.50.300">
    <property type="entry name" value="P-loop containing nucleotide triphosphate hydrolases"/>
    <property type="match status" value="2"/>
</dbReference>
<keyword evidence="5" id="KW-0547">Nucleotide-binding</keyword>
<dbReference type="Pfam" id="PF22590">
    <property type="entry name" value="Cas3-like_C_2"/>
    <property type="match status" value="1"/>
</dbReference>
<evidence type="ECO:0000256" key="3">
    <source>
        <dbReference type="ARBA" id="ARBA00022722"/>
    </source>
</evidence>
<reference evidence="12" key="1">
    <citation type="submission" date="2019-11" db="EMBL/GenBank/DDBJ databases">
        <title>Lipid analysis of CO2-rich subsurface aquifers suggests an autotrophy-based deep biosphere with lysolipids enriched in CPR bacteria.</title>
        <authorList>
            <person name="Probst A.J."/>
            <person name="Elling F.J."/>
            <person name="Castelle C.J."/>
            <person name="Zhu Q."/>
            <person name="Elvert M."/>
            <person name="Birarda G."/>
            <person name="Holman H.-Y."/>
            <person name="Lane K.R."/>
            <person name="Ladd B."/>
            <person name="Ryan M.C."/>
            <person name="Woyke T."/>
            <person name="Hinrichs K.-U."/>
            <person name="Banfield J.F."/>
        </authorList>
    </citation>
    <scope>NUCLEOTIDE SEQUENCE</scope>
    <source>
        <strain evidence="12">CG_2015-01_33_1645</strain>
    </source>
</reference>
<evidence type="ECO:0000313" key="13">
    <source>
        <dbReference type="Proteomes" id="UP000768163"/>
    </source>
</evidence>
<evidence type="ECO:0000256" key="7">
    <source>
        <dbReference type="ARBA" id="ARBA00022806"/>
    </source>
</evidence>
<dbReference type="InterPro" id="IPR001650">
    <property type="entry name" value="Helicase_C-like"/>
</dbReference>
<dbReference type="EMBL" id="JAACVF010000037">
    <property type="protein sequence ID" value="NCN64727.1"/>
    <property type="molecule type" value="Genomic_DNA"/>
</dbReference>
<dbReference type="SMART" id="SM00487">
    <property type="entry name" value="DEXDc"/>
    <property type="match status" value="1"/>
</dbReference>
<dbReference type="InterPro" id="IPR006935">
    <property type="entry name" value="Helicase/UvrB_N"/>
</dbReference>
<dbReference type="InterPro" id="IPR054712">
    <property type="entry name" value="Cas3-like_dom"/>
</dbReference>
<dbReference type="InterPro" id="IPR038257">
    <property type="entry name" value="CRISPR-assoc_Cas3_HD_sf"/>
</dbReference>
<dbReference type="PROSITE" id="PS51643">
    <property type="entry name" value="HD_CAS3"/>
    <property type="match status" value="1"/>
</dbReference>
<dbReference type="CDD" id="cd09641">
    <property type="entry name" value="Cas3''_I"/>
    <property type="match status" value="1"/>
</dbReference>
<sequence>MEQKKTSCLLNELKSHPDKLLLNHIENVGNLSKKILESKTLNLDKFVDAETLKDISYLIGITHDFGKATKFFQEYIQEDDEKKKWKLKNKPETHHAFLSSLFTYYIVKEYISKKELVEKDFYKYLPIISFFVVKRHHGNLNKNASDETYYCTIDDGDEEFEIIKKQIAAIDFDKLNTIYKKLCFEYEINVDDFKDDYKKTVDDINTKQKRLIRRLDDENTLFYYFATLLLYSVLLDADKTDAANLKSIDRKDIDKDVVDKYKKNKFGCIDETNKKSKINEIRENIYNEVISSVNELNLTNDKILSLNVPTGTGKTLTSLSFALNLRERLRKEKGFCPRIIYSLPFLSIVDQNSDVFNDVLDNPTTDILLKHHHLSDITYKTKEDEFENVKFERDVGKSLLLIEGWNSEIIVTTFMQFFHSFITNRNRAIRKFHNISNSIVILDEVQAIPHKYWLLLKEAIRFFADYFNTYFVFVTATLPLIFDKKENEIKSLIKNNEEYFKIFDRVDLIPNLILLDIEKFKEELKNDILQNPDNDFLIVMNTINSSKDIYTFIKNEPNSNENTKIYYLSTNIIPKERLKRIKDIKEKTKERKIIVSTQLIEAGVDIDVDVVYRDIAPLDSINQVAGRCNRNFGDKKGQVKIFILTEKDKKYYSYIYDSFIIGKTKNVFKKISAMCEPKLINEPKFLELNKSYFEEIKEGMSEDDSDKILKSIKKLNFEEISEFKLIKEEPYKVDVFVEADEKAKEVLQKYNDIWNNDKLKGFEKKNEFFRIKKDFYDYVISVDNKKVEDLPWLIENQIKYISNKDLKDWYKPDIGFDPSPDASFNSRYF</sequence>
<feature type="domain" description="HD Cas3-type" evidence="11">
    <location>
        <begin position="14"/>
        <end position="240"/>
    </location>
</feature>
<dbReference type="GO" id="GO:0051607">
    <property type="term" value="P:defense response to virus"/>
    <property type="evidence" value="ECO:0007669"/>
    <property type="project" value="UniProtKB-KW"/>
</dbReference>
<dbReference type="CDD" id="cd17930">
    <property type="entry name" value="DEXHc_cas3"/>
    <property type="match status" value="1"/>
</dbReference>
<dbReference type="SMART" id="SM00490">
    <property type="entry name" value="HELICc"/>
    <property type="match status" value="1"/>
</dbReference>
<keyword evidence="4" id="KW-0479">Metal-binding</keyword>
<dbReference type="InterPro" id="IPR006483">
    <property type="entry name" value="CRISPR-assoc_Cas3_HD"/>
</dbReference>
<dbReference type="Pfam" id="PF18019">
    <property type="entry name" value="Cas3_HD"/>
    <property type="match status" value="1"/>
</dbReference>
<keyword evidence="6" id="KW-0378">Hydrolase</keyword>
<gene>
    <name evidence="12" type="primary">cas3</name>
    <name evidence="12" type="ORF">GW910_01440</name>
</gene>
<dbReference type="InterPro" id="IPR006474">
    <property type="entry name" value="Helicase_Cas3_CRISPR-ass_core"/>
</dbReference>
<dbReference type="NCBIfam" id="TIGR01596">
    <property type="entry name" value="cas3_HD"/>
    <property type="match status" value="1"/>
</dbReference>
<dbReference type="PROSITE" id="PS51194">
    <property type="entry name" value="HELICASE_CTER"/>
    <property type="match status" value="1"/>
</dbReference>
<keyword evidence="3" id="KW-0540">Nuclease</keyword>
<evidence type="ECO:0000256" key="5">
    <source>
        <dbReference type="ARBA" id="ARBA00022741"/>
    </source>
</evidence>
<organism evidence="12 13">
    <name type="scientific">Candidatus Altarchaeum hamiconexum</name>
    <dbReference type="NCBI Taxonomy" id="1803513"/>
    <lineage>
        <taxon>Archaea</taxon>
        <taxon>Candidatus Altarchaeota</taxon>
        <taxon>Candidatus Altiarchaeia</taxon>
        <taxon>Candidatus Altarchaeales</taxon>
        <taxon>Candidatus Altarchaeaceae</taxon>
        <taxon>Candidatus Altarchaeum</taxon>
    </lineage>
</organism>
<feature type="domain" description="Helicase C-terminal" evidence="10">
    <location>
        <begin position="516"/>
        <end position="675"/>
    </location>
</feature>
<dbReference type="Gene3D" id="1.10.3210.30">
    <property type="match status" value="1"/>
</dbReference>
<dbReference type="GO" id="GO:0004518">
    <property type="term" value="F:nuclease activity"/>
    <property type="evidence" value="ECO:0007669"/>
    <property type="project" value="UniProtKB-KW"/>
</dbReference>
<dbReference type="InterPro" id="IPR014001">
    <property type="entry name" value="Helicase_ATP-bd"/>
</dbReference>
<evidence type="ECO:0000259" key="11">
    <source>
        <dbReference type="PROSITE" id="PS51643"/>
    </source>
</evidence>
<dbReference type="NCBIfam" id="TIGR01587">
    <property type="entry name" value="cas3_core"/>
    <property type="match status" value="1"/>
</dbReference>
<evidence type="ECO:0000256" key="1">
    <source>
        <dbReference type="ARBA" id="ARBA00006847"/>
    </source>
</evidence>
<dbReference type="GO" id="GO:0046872">
    <property type="term" value="F:metal ion binding"/>
    <property type="evidence" value="ECO:0007669"/>
    <property type="project" value="UniProtKB-KW"/>
</dbReference>